<dbReference type="EMBL" id="CP077076">
    <property type="protein sequence ID" value="QXH52812.1"/>
    <property type="molecule type" value="Genomic_DNA"/>
</dbReference>
<keyword evidence="1" id="KW-0812">Transmembrane</keyword>
<dbReference type="RefSeq" id="WP_217842238.1">
    <property type="nucleotide sequence ID" value="NZ_CP077076.1"/>
</dbReference>
<gene>
    <name evidence="2" type="ORF">KSS94_06700</name>
</gene>
<proteinExistence type="predicted"/>
<organism evidence="2 3">
    <name type="scientific">Pseudomonas fakonensis</name>
    <dbReference type="NCBI Taxonomy" id="2842355"/>
    <lineage>
        <taxon>Bacteria</taxon>
        <taxon>Pseudomonadati</taxon>
        <taxon>Pseudomonadota</taxon>
        <taxon>Gammaproteobacteria</taxon>
        <taxon>Pseudomonadales</taxon>
        <taxon>Pseudomonadaceae</taxon>
        <taxon>Pseudomonas</taxon>
    </lineage>
</organism>
<protein>
    <submittedName>
        <fullName evidence="2">J domain-containing protein</fullName>
    </submittedName>
</protein>
<evidence type="ECO:0000256" key="1">
    <source>
        <dbReference type="SAM" id="Phobius"/>
    </source>
</evidence>
<name>A0ABX8NBU8_9PSED</name>
<dbReference type="Proteomes" id="UP001046350">
    <property type="component" value="Chromosome"/>
</dbReference>
<keyword evidence="1" id="KW-1133">Transmembrane helix</keyword>
<keyword evidence="1" id="KW-0472">Membrane</keyword>
<keyword evidence="3" id="KW-1185">Reference proteome</keyword>
<feature type="transmembrane region" description="Helical" evidence="1">
    <location>
        <begin position="823"/>
        <end position="844"/>
    </location>
</feature>
<reference evidence="2" key="1">
    <citation type="journal article" date="2021" name="Microorganisms">
        <title>The Ever-Expanding Pseudomonas Genus: Description of 43 New Species and Partition of the Pseudomonas putida Group.</title>
        <authorList>
            <person name="Girard L."/>
            <person name="Lood C."/>
            <person name="Hofte M."/>
            <person name="Vandamme P."/>
            <person name="Rokni-Zadeh H."/>
            <person name="van Noort V."/>
            <person name="Lavigne R."/>
            <person name="De Mot R."/>
        </authorList>
    </citation>
    <scope>NUCLEOTIDE SEQUENCE</scope>
    <source>
        <strain evidence="2">COW40</strain>
    </source>
</reference>
<sequence length="877" mass="99258">MSCWIRLGIEPTQDLDAIRLAYRGRLPAHHPETDPEGFQALREAYEQALRLAREPDAAQEAQPTSQAEATHPALQRFYDLLEDPAQRFDPQAWQSYIAALDDLPLDELDQLSGQLLHTLYDCGPLSHHCAGLLARRLAWADQLLRLDNPQHAEALLDRLEQPDPFDTVLMRDWPATAQMEALWYLRSLEYCYQQRPLFEYEEFANEHTCLALPDDPALIQRLMQQFCHAGVASPSFYEQLLERQAQGEDSADLLYLLARQASALGAEQDALGYWLRLYREHQHPQAERWLIDICSRDQPLRLPLLIQAMDRQQTPANWPTDLADPAQAWGSPGQSPQTLMRWSAAARLQLDGIAGLFIDWRLDGDDELPLLAWLLQDQDDRELHQLYWHAWALQRGETGLLRLVLAHRPGEHPLDALIVEGLQRQATQQIHWLEQSPVAQALQHYCLSVTPEAPLPAGLLEDATRPLCREWLRRMRRYTAQAIYELNCNFDMQRLFTVPFAMQMQGRIAEDGIILPPMPKGEELWEWHRQQLFMLAMIEQPTRWLALIDPAVTGQLQYPDDHPFAATHARLLQHQGGGLLGSLERQDPVQAIIAARLATLEQALKSARLPSAAQLLDCLDNDDGSLSERNTLSYVLLCAVLYHDRSLDEAQHASLHQRLMAVTVPGDWFEPWRQGLLEGKIRRPPAQALRELGMEQRLVRNLLEALESLLVHCTPPKTRVLLALQRVKDEPRENPALRCAIMAVLGWAERMLANDLTEPPAKVWEFWKLKSRLNRTGFALHLLAAILSGFLLKLLPAMMAVTVILVISGALRRLRDCGQGVPSLLGVLVLSRVFPGLALVLLAVPGNKLPNCYGPVPGEATPLQGGLQATLRRLNGQ</sequence>
<accession>A0ABX8NBU8</accession>
<evidence type="ECO:0000313" key="3">
    <source>
        <dbReference type="Proteomes" id="UP001046350"/>
    </source>
</evidence>
<evidence type="ECO:0000313" key="2">
    <source>
        <dbReference type="EMBL" id="QXH52812.1"/>
    </source>
</evidence>
<feature type="transmembrane region" description="Helical" evidence="1">
    <location>
        <begin position="778"/>
        <end position="811"/>
    </location>
</feature>